<protein>
    <submittedName>
        <fullName evidence="2">Type one serine/threonine protein phosphatase 2</fullName>
    </submittedName>
</protein>
<dbReference type="EMBL" id="BKCP01007271">
    <property type="protein sequence ID" value="GER45704.1"/>
    <property type="molecule type" value="Genomic_DNA"/>
</dbReference>
<dbReference type="OrthoDB" id="2013610at2759"/>
<keyword evidence="3" id="KW-1185">Reference proteome</keyword>
<feature type="compositionally biased region" description="Basic and acidic residues" evidence="1">
    <location>
        <begin position="71"/>
        <end position="82"/>
    </location>
</feature>
<evidence type="ECO:0000313" key="3">
    <source>
        <dbReference type="Proteomes" id="UP000325081"/>
    </source>
</evidence>
<feature type="compositionally biased region" description="Basic and acidic residues" evidence="1">
    <location>
        <begin position="50"/>
        <end position="62"/>
    </location>
</feature>
<name>A0A5A7QKN0_STRAF</name>
<proteinExistence type="predicted"/>
<dbReference type="Proteomes" id="UP000325081">
    <property type="component" value="Unassembled WGS sequence"/>
</dbReference>
<feature type="compositionally biased region" description="Basic and acidic residues" evidence="1">
    <location>
        <begin position="21"/>
        <end position="35"/>
    </location>
</feature>
<reference evidence="3" key="1">
    <citation type="journal article" date="2019" name="Curr. Biol.">
        <title>Genome Sequence of Striga asiatica Provides Insight into the Evolution of Plant Parasitism.</title>
        <authorList>
            <person name="Yoshida S."/>
            <person name="Kim S."/>
            <person name="Wafula E.K."/>
            <person name="Tanskanen J."/>
            <person name="Kim Y.M."/>
            <person name="Honaas L."/>
            <person name="Yang Z."/>
            <person name="Spallek T."/>
            <person name="Conn C.E."/>
            <person name="Ichihashi Y."/>
            <person name="Cheong K."/>
            <person name="Cui S."/>
            <person name="Der J.P."/>
            <person name="Gundlach H."/>
            <person name="Jiao Y."/>
            <person name="Hori C."/>
            <person name="Ishida J.K."/>
            <person name="Kasahara H."/>
            <person name="Kiba T."/>
            <person name="Kim M.S."/>
            <person name="Koo N."/>
            <person name="Laohavisit A."/>
            <person name="Lee Y.H."/>
            <person name="Lumba S."/>
            <person name="McCourt P."/>
            <person name="Mortimer J.C."/>
            <person name="Mutuku J.M."/>
            <person name="Nomura T."/>
            <person name="Sasaki-Sekimoto Y."/>
            <person name="Seto Y."/>
            <person name="Wang Y."/>
            <person name="Wakatake T."/>
            <person name="Sakakibara H."/>
            <person name="Demura T."/>
            <person name="Yamaguchi S."/>
            <person name="Yoneyama K."/>
            <person name="Manabe R.I."/>
            <person name="Nelson D.C."/>
            <person name="Schulman A.H."/>
            <person name="Timko M.P."/>
            <person name="dePamphilis C.W."/>
            <person name="Choi D."/>
            <person name="Shirasu K."/>
        </authorList>
    </citation>
    <scope>NUCLEOTIDE SEQUENCE [LARGE SCALE GENOMIC DNA]</scope>
    <source>
        <strain evidence="3">cv. UVA1</strain>
    </source>
</reference>
<sequence length="209" mass="24591">MLVLRRRGNWVQTLQRTGAQSDDHAAKDSLDDRAHNRAGHSSSRPRAVTARREPGATQRVDDSDQSSNESTDSKKELIHNEFTEDDDNRSRGSNHRERRRSERLNLIMPTYNGIDVNSWLSRANHYFEIINILNAERVKFSAYYLDGEANIWWQWLSRVYKEKDTRFGSSDYHDYDESRLHIKKWKVYLIARRSSNEPRVVYVIAQKGH</sequence>
<evidence type="ECO:0000313" key="2">
    <source>
        <dbReference type="EMBL" id="GER45704.1"/>
    </source>
</evidence>
<dbReference type="AlphaFoldDB" id="A0A5A7QKN0"/>
<gene>
    <name evidence="2" type="ORF">STAS_22679</name>
</gene>
<comment type="caution">
    <text evidence="2">The sequence shown here is derived from an EMBL/GenBank/DDBJ whole genome shotgun (WGS) entry which is preliminary data.</text>
</comment>
<accession>A0A5A7QKN0</accession>
<evidence type="ECO:0000256" key="1">
    <source>
        <dbReference type="SAM" id="MobiDB-lite"/>
    </source>
</evidence>
<feature type="region of interest" description="Disordered" evidence="1">
    <location>
        <begin position="14"/>
        <end position="99"/>
    </location>
</feature>
<organism evidence="2 3">
    <name type="scientific">Striga asiatica</name>
    <name type="common">Asiatic witchweed</name>
    <name type="synonym">Buchnera asiatica</name>
    <dbReference type="NCBI Taxonomy" id="4170"/>
    <lineage>
        <taxon>Eukaryota</taxon>
        <taxon>Viridiplantae</taxon>
        <taxon>Streptophyta</taxon>
        <taxon>Embryophyta</taxon>
        <taxon>Tracheophyta</taxon>
        <taxon>Spermatophyta</taxon>
        <taxon>Magnoliopsida</taxon>
        <taxon>eudicotyledons</taxon>
        <taxon>Gunneridae</taxon>
        <taxon>Pentapetalae</taxon>
        <taxon>asterids</taxon>
        <taxon>lamiids</taxon>
        <taxon>Lamiales</taxon>
        <taxon>Orobanchaceae</taxon>
        <taxon>Buchnereae</taxon>
        <taxon>Striga</taxon>
    </lineage>
</organism>